<proteinExistence type="inferred from homology"/>
<keyword evidence="2 4" id="KW-0808">Transferase</keyword>
<dbReference type="Gene3D" id="3.40.630.70">
    <property type="entry name" value="Leucyl/phenylalanyl-tRNA-protein transferase, C-terminal domain"/>
    <property type="match status" value="1"/>
</dbReference>
<dbReference type="PANTHER" id="PTHR30098:SF2">
    <property type="entry name" value="LEUCYL_PHENYLALANYL-TRNA--PROTEIN TRANSFERASE"/>
    <property type="match status" value="1"/>
</dbReference>
<keyword evidence="1 4" id="KW-0963">Cytoplasm</keyword>
<evidence type="ECO:0000256" key="3">
    <source>
        <dbReference type="ARBA" id="ARBA00023315"/>
    </source>
</evidence>
<comment type="subcellular location">
    <subcellularLocation>
        <location evidence="4">Cytoplasm</location>
    </subcellularLocation>
</comment>
<protein>
    <recommendedName>
        <fullName evidence="4">Leucyl/phenylalanyl-tRNA--protein transferase</fullName>
        <ecNumber evidence="4">2.3.2.6</ecNumber>
    </recommendedName>
    <alternativeName>
        <fullName evidence="4">L/F-transferase</fullName>
    </alternativeName>
    <alternativeName>
        <fullName evidence="4">Leucyltransferase</fullName>
    </alternativeName>
    <alternativeName>
        <fullName evidence="4">Phenyalanyltransferase</fullName>
    </alternativeName>
</protein>
<accession>A0ABT7Y430</accession>
<comment type="catalytic activity">
    <reaction evidence="4">
        <text>N-terminal L-lysyl-[protein] + L-leucyl-tRNA(Leu) = N-terminal L-leucyl-L-lysyl-[protein] + tRNA(Leu) + H(+)</text>
        <dbReference type="Rhea" id="RHEA:12340"/>
        <dbReference type="Rhea" id="RHEA-COMP:9613"/>
        <dbReference type="Rhea" id="RHEA-COMP:9622"/>
        <dbReference type="Rhea" id="RHEA-COMP:12670"/>
        <dbReference type="Rhea" id="RHEA-COMP:12671"/>
        <dbReference type="ChEBI" id="CHEBI:15378"/>
        <dbReference type="ChEBI" id="CHEBI:65249"/>
        <dbReference type="ChEBI" id="CHEBI:78442"/>
        <dbReference type="ChEBI" id="CHEBI:78494"/>
        <dbReference type="ChEBI" id="CHEBI:133043"/>
        <dbReference type="EC" id="2.3.2.6"/>
    </reaction>
</comment>
<dbReference type="InterPro" id="IPR042221">
    <property type="entry name" value="Leu/Phe-tRNA_Trfase_N"/>
</dbReference>
<comment type="caution">
    <text evidence="5">The sequence shown here is derived from an EMBL/GenBank/DDBJ whole genome shotgun (WGS) entry which is preliminary data.</text>
</comment>
<dbReference type="InterPro" id="IPR004616">
    <property type="entry name" value="Leu/Phe-tRNA_Trfase"/>
</dbReference>
<evidence type="ECO:0000256" key="1">
    <source>
        <dbReference type="ARBA" id="ARBA00022490"/>
    </source>
</evidence>
<evidence type="ECO:0000256" key="2">
    <source>
        <dbReference type="ARBA" id="ARBA00022679"/>
    </source>
</evidence>
<dbReference type="HAMAP" id="MF_00688">
    <property type="entry name" value="Leu_Phe_trans"/>
    <property type="match status" value="1"/>
</dbReference>
<organism evidence="5 6">
    <name type="scientific">Vibrio agarivorans</name>
    <dbReference type="NCBI Taxonomy" id="153622"/>
    <lineage>
        <taxon>Bacteria</taxon>
        <taxon>Pseudomonadati</taxon>
        <taxon>Pseudomonadota</taxon>
        <taxon>Gammaproteobacteria</taxon>
        <taxon>Vibrionales</taxon>
        <taxon>Vibrionaceae</taxon>
        <taxon>Vibrio</taxon>
    </lineage>
</organism>
<dbReference type="GO" id="GO:0016787">
    <property type="term" value="F:hydrolase activity"/>
    <property type="evidence" value="ECO:0007669"/>
    <property type="project" value="UniProtKB-KW"/>
</dbReference>
<dbReference type="SUPFAM" id="SSF55729">
    <property type="entry name" value="Acyl-CoA N-acyltransferases (Nat)"/>
    <property type="match status" value="1"/>
</dbReference>
<sequence length="235" mass="26713">MAIYLTELDPNSIDFPSPFDALEDPSGLLAFGGDLSPHRLLNAYRHGIFPWYGPDEPLLWWSPAPRAVFDPLTFEPAKSLKKFQRKHNYAVSIDRATARVIDYCASTRSAEETWIHPEMREAYKHLASLGHCHSVEVWRDDVLVGGLYGLSVGQLFCGESMFSLETNASKVGLWFFCQHFAKHGGKLIDCQIMNPHLASLGAQELLRADFMQQLEHLKNQKIDSNCFEQQWICLD</sequence>
<keyword evidence="6" id="KW-1185">Reference proteome</keyword>
<evidence type="ECO:0000256" key="4">
    <source>
        <dbReference type="HAMAP-Rule" id="MF_00688"/>
    </source>
</evidence>
<evidence type="ECO:0000313" key="5">
    <source>
        <dbReference type="EMBL" id="MDN2482748.1"/>
    </source>
</evidence>
<comment type="similarity">
    <text evidence="4">Belongs to the L/F-transferase family.</text>
</comment>
<dbReference type="EMBL" id="JAUEOZ010000002">
    <property type="protein sequence ID" value="MDN2482748.1"/>
    <property type="molecule type" value="Genomic_DNA"/>
</dbReference>
<comment type="catalytic activity">
    <reaction evidence="4">
        <text>N-terminal L-arginyl-[protein] + L-leucyl-tRNA(Leu) = N-terminal L-leucyl-L-arginyl-[protein] + tRNA(Leu) + H(+)</text>
        <dbReference type="Rhea" id="RHEA:50416"/>
        <dbReference type="Rhea" id="RHEA-COMP:9613"/>
        <dbReference type="Rhea" id="RHEA-COMP:9622"/>
        <dbReference type="Rhea" id="RHEA-COMP:12672"/>
        <dbReference type="Rhea" id="RHEA-COMP:12673"/>
        <dbReference type="ChEBI" id="CHEBI:15378"/>
        <dbReference type="ChEBI" id="CHEBI:64719"/>
        <dbReference type="ChEBI" id="CHEBI:78442"/>
        <dbReference type="ChEBI" id="CHEBI:78494"/>
        <dbReference type="ChEBI" id="CHEBI:133044"/>
        <dbReference type="EC" id="2.3.2.6"/>
    </reaction>
</comment>
<comment type="function">
    <text evidence="4">Functions in the N-end rule pathway of protein degradation where it conjugates Leu, Phe and, less efficiently, Met from aminoacyl-tRNAs to the N-termini of proteins containing an N-terminal arginine or lysine.</text>
</comment>
<dbReference type="Gene3D" id="3.30.70.3550">
    <property type="entry name" value="Leucyl/phenylalanyl-tRNA-protein transferase, N-terminal domain"/>
    <property type="match status" value="1"/>
</dbReference>
<gene>
    <name evidence="4 5" type="primary">aat</name>
    <name evidence="5" type="ORF">QWJ08_15520</name>
</gene>
<dbReference type="PANTHER" id="PTHR30098">
    <property type="entry name" value="LEUCYL/PHENYLALANYL-TRNA--PROTEIN TRANSFERASE"/>
    <property type="match status" value="1"/>
</dbReference>
<dbReference type="InterPro" id="IPR016181">
    <property type="entry name" value="Acyl_CoA_acyltransferase"/>
</dbReference>
<keyword evidence="5" id="KW-0378">Hydrolase</keyword>
<dbReference type="Pfam" id="PF03588">
    <property type="entry name" value="Leu_Phe_trans"/>
    <property type="match status" value="1"/>
</dbReference>
<dbReference type="GO" id="GO:0008914">
    <property type="term" value="F:leucyl-tRNA--protein transferase activity"/>
    <property type="evidence" value="ECO:0007669"/>
    <property type="project" value="UniProtKB-EC"/>
</dbReference>
<dbReference type="RefSeq" id="WP_289962800.1">
    <property type="nucleotide sequence ID" value="NZ_JAUEOZ010000002.1"/>
</dbReference>
<evidence type="ECO:0000313" key="6">
    <source>
        <dbReference type="Proteomes" id="UP001169719"/>
    </source>
</evidence>
<dbReference type="NCBIfam" id="TIGR00667">
    <property type="entry name" value="aat"/>
    <property type="match status" value="1"/>
</dbReference>
<dbReference type="EC" id="2.3.2.6" evidence="4"/>
<comment type="catalytic activity">
    <reaction evidence="4">
        <text>L-phenylalanyl-tRNA(Phe) + an N-terminal L-alpha-aminoacyl-[protein] = an N-terminal L-phenylalanyl-L-alpha-aminoacyl-[protein] + tRNA(Phe)</text>
        <dbReference type="Rhea" id="RHEA:43632"/>
        <dbReference type="Rhea" id="RHEA-COMP:9668"/>
        <dbReference type="Rhea" id="RHEA-COMP:9699"/>
        <dbReference type="Rhea" id="RHEA-COMP:10636"/>
        <dbReference type="Rhea" id="RHEA-COMP:10637"/>
        <dbReference type="ChEBI" id="CHEBI:78442"/>
        <dbReference type="ChEBI" id="CHEBI:78531"/>
        <dbReference type="ChEBI" id="CHEBI:78597"/>
        <dbReference type="ChEBI" id="CHEBI:83561"/>
        <dbReference type="EC" id="2.3.2.6"/>
    </reaction>
</comment>
<keyword evidence="3 4" id="KW-0012">Acyltransferase</keyword>
<dbReference type="InterPro" id="IPR042203">
    <property type="entry name" value="Leu/Phe-tRNA_Trfase_C"/>
</dbReference>
<name>A0ABT7Y430_9VIBR</name>
<reference evidence="5" key="1">
    <citation type="submission" date="2024-05" db="EMBL/GenBank/DDBJ databases">
        <title>Genome Sequences of Four Agar- Degrading Marine Bacteria.</title>
        <authorList>
            <person name="Phillips E.K."/>
            <person name="Shaffer J.C."/>
            <person name="Henson M.W."/>
            <person name="Temperton B."/>
            <person name="Thrash C.J."/>
            <person name="Martin M.O."/>
        </authorList>
    </citation>
    <scope>NUCLEOTIDE SEQUENCE</scope>
    <source>
        <strain evidence="5">EKP203</strain>
    </source>
</reference>
<dbReference type="Proteomes" id="UP001169719">
    <property type="component" value="Unassembled WGS sequence"/>
</dbReference>